<dbReference type="AlphaFoldDB" id="A0A2R6XP64"/>
<dbReference type="OrthoDB" id="432645at2759"/>
<accession>A0A2R6XP64</accession>
<dbReference type="Proteomes" id="UP000244005">
    <property type="component" value="Unassembled WGS sequence"/>
</dbReference>
<gene>
    <name evidence="1" type="ORF">MARPO_0007s0262</name>
</gene>
<reference evidence="2" key="1">
    <citation type="journal article" date="2017" name="Cell">
        <title>Insights into land plant evolution garnered from the Marchantia polymorpha genome.</title>
        <authorList>
            <person name="Bowman J.L."/>
            <person name="Kohchi T."/>
            <person name="Yamato K.T."/>
            <person name="Jenkins J."/>
            <person name="Shu S."/>
            <person name="Ishizaki K."/>
            <person name="Yamaoka S."/>
            <person name="Nishihama R."/>
            <person name="Nakamura Y."/>
            <person name="Berger F."/>
            <person name="Adam C."/>
            <person name="Aki S.S."/>
            <person name="Althoff F."/>
            <person name="Araki T."/>
            <person name="Arteaga-Vazquez M.A."/>
            <person name="Balasubrmanian S."/>
            <person name="Barry K."/>
            <person name="Bauer D."/>
            <person name="Boehm C.R."/>
            <person name="Briginshaw L."/>
            <person name="Caballero-Perez J."/>
            <person name="Catarino B."/>
            <person name="Chen F."/>
            <person name="Chiyoda S."/>
            <person name="Chovatia M."/>
            <person name="Davies K.M."/>
            <person name="Delmans M."/>
            <person name="Demura T."/>
            <person name="Dierschke T."/>
            <person name="Dolan L."/>
            <person name="Dorantes-Acosta A.E."/>
            <person name="Eklund D.M."/>
            <person name="Florent S.N."/>
            <person name="Flores-Sandoval E."/>
            <person name="Fujiyama A."/>
            <person name="Fukuzawa H."/>
            <person name="Galik B."/>
            <person name="Grimanelli D."/>
            <person name="Grimwood J."/>
            <person name="Grossniklaus U."/>
            <person name="Hamada T."/>
            <person name="Haseloff J."/>
            <person name="Hetherington A.J."/>
            <person name="Higo A."/>
            <person name="Hirakawa Y."/>
            <person name="Hundley H.N."/>
            <person name="Ikeda Y."/>
            <person name="Inoue K."/>
            <person name="Inoue S.I."/>
            <person name="Ishida S."/>
            <person name="Jia Q."/>
            <person name="Kakita M."/>
            <person name="Kanazawa T."/>
            <person name="Kawai Y."/>
            <person name="Kawashima T."/>
            <person name="Kennedy M."/>
            <person name="Kinose K."/>
            <person name="Kinoshita T."/>
            <person name="Kohara Y."/>
            <person name="Koide E."/>
            <person name="Komatsu K."/>
            <person name="Kopischke S."/>
            <person name="Kubo M."/>
            <person name="Kyozuka J."/>
            <person name="Lagercrantz U."/>
            <person name="Lin S.S."/>
            <person name="Lindquist E."/>
            <person name="Lipzen A.M."/>
            <person name="Lu C.W."/>
            <person name="De Luna E."/>
            <person name="Martienssen R.A."/>
            <person name="Minamino N."/>
            <person name="Mizutani M."/>
            <person name="Mizutani M."/>
            <person name="Mochizuki N."/>
            <person name="Monte I."/>
            <person name="Mosher R."/>
            <person name="Nagasaki H."/>
            <person name="Nakagami H."/>
            <person name="Naramoto S."/>
            <person name="Nishitani K."/>
            <person name="Ohtani M."/>
            <person name="Okamoto T."/>
            <person name="Okumura M."/>
            <person name="Phillips J."/>
            <person name="Pollak B."/>
            <person name="Reinders A."/>
            <person name="Rovekamp M."/>
            <person name="Sano R."/>
            <person name="Sawa S."/>
            <person name="Schmid M.W."/>
            <person name="Shirakawa M."/>
            <person name="Solano R."/>
            <person name="Spunde A."/>
            <person name="Suetsugu N."/>
            <person name="Sugano S."/>
            <person name="Sugiyama A."/>
            <person name="Sun R."/>
            <person name="Suzuki Y."/>
            <person name="Takenaka M."/>
            <person name="Takezawa D."/>
            <person name="Tomogane H."/>
            <person name="Tsuzuki M."/>
            <person name="Ueda T."/>
            <person name="Umeda M."/>
            <person name="Ward J.M."/>
            <person name="Watanabe Y."/>
            <person name="Yazaki K."/>
            <person name="Yokoyama R."/>
            <person name="Yoshitake Y."/>
            <person name="Yotsui I."/>
            <person name="Zachgo S."/>
            <person name="Schmutz J."/>
        </authorList>
    </citation>
    <scope>NUCLEOTIDE SEQUENCE [LARGE SCALE GENOMIC DNA]</scope>
    <source>
        <strain evidence="2">Tak-1</strain>
    </source>
</reference>
<proteinExistence type="predicted"/>
<keyword evidence="2" id="KW-1185">Reference proteome</keyword>
<sequence>MQRLRIMAATCLQQIACSSLSSSRALAVVPGKVEGLRSLSTSSSVLVKPWWRQSGGLPLRTVTARPAFIATRGRFNVQAQAVSTTSETEAEAAPEATTDVTAIEAVNGDYAPSQLKTKKLTKQVKHIMNVSYFVWFLTFHHSFQTRFYFHLLATKFAWWRKDFSRMSA</sequence>
<evidence type="ECO:0000313" key="2">
    <source>
        <dbReference type="Proteomes" id="UP000244005"/>
    </source>
</evidence>
<dbReference type="EMBL" id="KZ772679">
    <property type="protein sequence ID" value="PTQ47901.1"/>
    <property type="molecule type" value="Genomic_DNA"/>
</dbReference>
<evidence type="ECO:0000313" key="1">
    <source>
        <dbReference type="EMBL" id="PTQ47901.1"/>
    </source>
</evidence>
<name>A0A2R6XP64_MARPO</name>
<protein>
    <submittedName>
        <fullName evidence="1">Uncharacterized protein</fullName>
    </submittedName>
</protein>
<dbReference type="Gramene" id="Mp3g02740.2">
    <property type="protein sequence ID" value="Mp3g02740.2.cds"/>
    <property type="gene ID" value="Mp3g02740"/>
</dbReference>
<organism evidence="1 2">
    <name type="scientific">Marchantia polymorpha</name>
    <name type="common">Common liverwort</name>
    <name type="synonym">Marchantia aquatica</name>
    <dbReference type="NCBI Taxonomy" id="3197"/>
    <lineage>
        <taxon>Eukaryota</taxon>
        <taxon>Viridiplantae</taxon>
        <taxon>Streptophyta</taxon>
        <taxon>Embryophyta</taxon>
        <taxon>Marchantiophyta</taxon>
        <taxon>Marchantiopsida</taxon>
        <taxon>Marchantiidae</taxon>
        <taxon>Marchantiales</taxon>
        <taxon>Marchantiaceae</taxon>
        <taxon>Marchantia</taxon>
    </lineage>
</organism>